<dbReference type="Proteomes" id="UP000028725">
    <property type="component" value="Unassembled WGS sequence"/>
</dbReference>
<keyword evidence="2" id="KW-1185">Reference proteome</keyword>
<dbReference type="EMBL" id="JMCB01000006">
    <property type="protein sequence ID" value="KFE68699.1"/>
    <property type="molecule type" value="Genomic_DNA"/>
</dbReference>
<dbReference type="STRING" id="394096.DB31_7936"/>
<evidence type="ECO:0000313" key="2">
    <source>
        <dbReference type="Proteomes" id="UP000028725"/>
    </source>
</evidence>
<evidence type="ECO:0000313" key="1">
    <source>
        <dbReference type="EMBL" id="KFE68699.1"/>
    </source>
</evidence>
<reference evidence="1 2" key="1">
    <citation type="submission" date="2014-04" db="EMBL/GenBank/DDBJ databases">
        <title>Genome assembly of Hyalangium minutum DSM 14724.</title>
        <authorList>
            <person name="Sharma G."/>
            <person name="Subramanian S."/>
        </authorList>
    </citation>
    <scope>NUCLEOTIDE SEQUENCE [LARGE SCALE GENOMIC DNA]</scope>
    <source>
        <strain evidence="1 2">DSM 14724</strain>
    </source>
</reference>
<dbReference type="AlphaFoldDB" id="A0A085WLY6"/>
<name>A0A085WLY6_9BACT</name>
<protein>
    <submittedName>
        <fullName evidence="1">Uncharacterized protein</fullName>
    </submittedName>
</protein>
<proteinExistence type="predicted"/>
<gene>
    <name evidence="1" type="ORF">DB31_7936</name>
</gene>
<sequence>MLGWVLFLGACAGVERRGVPRVYGQTLDSETSACARFPAQCPGAAGREAEALAARQRVAEAGAMLGSAAAAFYLEDKAQQARVEEAILDCVKDADYQLNERYFGGSPTREQCAEVVGRNARGEPVTRAMQLGREKHQLALECIQKKLQELRPGGFSLEQRYRLNEGSGKWVPLSRSQVEALLRAGGKGLVGTIEPDIVIHTGNAAEVLDVLDLKFPCPGTNPPKWNEYGNGHPYENLTQGQAYERAFGVKPARVAPHWDIQRPKK</sequence>
<comment type="caution">
    <text evidence="1">The sequence shown here is derived from an EMBL/GenBank/DDBJ whole genome shotgun (WGS) entry which is preliminary data.</text>
</comment>
<organism evidence="1 2">
    <name type="scientific">Hyalangium minutum</name>
    <dbReference type="NCBI Taxonomy" id="394096"/>
    <lineage>
        <taxon>Bacteria</taxon>
        <taxon>Pseudomonadati</taxon>
        <taxon>Myxococcota</taxon>
        <taxon>Myxococcia</taxon>
        <taxon>Myxococcales</taxon>
        <taxon>Cystobacterineae</taxon>
        <taxon>Archangiaceae</taxon>
        <taxon>Hyalangium</taxon>
    </lineage>
</organism>
<accession>A0A085WLY6</accession>